<dbReference type="EMBL" id="KV745315">
    <property type="protein sequence ID" value="OCK75455.1"/>
    <property type="molecule type" value="Genomic_DNA"/>
</dbReference>
<proteinExistence type="predicted"/>
<accession>A0A8E2JAJ3</accession>
<protein>
    <submittedName>
        <fullName evidence="3">Methyltransferase domain-containing protein</fullName>
    </submittedName>
</protein>
<name>A0A8E2JAJ3_9PEZI</name>
<dbReference type="PANTHER" id="PTHR44942:SF10">
    <property type="entry name" value="METHYLTRANSFERASE TYPE 11 DOMAIN-CONTAINING PROTEIN"/>
    <property type="match status" value="1"/>
</dbReference>
<keyword evidence="3" id="KW-0489">Methyltransferase</keyword>
<reference evidence="3 4" key="1">
    <citation type="journal article" date="2016" name="Nat. Commun.">
        <title>Ectomycorrhizal ecology is imprinted in the genome of the dominant symbiotic fungus Cenococcum geophilum.</title>
        <authorList>
            <consortium name="DOE Joint Genome Institute"/>
            <person name="Peter M."/>
            <person name="Kohler A."/>
            <person name="Ohm R.A."/>
            <person name="Kuo A."/>
            <person name="Krutzmann J."/>
            <person name="Morin E."/>
            <person name="Arend M."/>
            <person name="Barry K.W."/>
            <person name="Binder M."/>
            <person name="Choi C."/>
            <person name="Clum A."/>
            <person name="Copeland A."/>
            <person name="Grisel N."/>
            <person name="Haridas S."/>
            <person name="Kipfer T."/>
            <person name="LaButti K."/>
            <person name="Lindquist E."/>
            <person name="Lipzen A."/>
            <person name="Maire R."/>
            <person name="Meier B."/>
            <person name="Mihaltcheva S."/>
            <person name="Molinier V."/>
            <person name="Murat C."/>
            <person name="Poggeler S."/>
            <person name="Quandt C.A."/>
            <person name="Sperisen C."/>
            <person name="Tritt A."/>
            <person name="Tisserant E."/>
            <person name="Crous P.W."/>
            <person name="Henrissat B."/>
            <person name="Nehls U."/>
            <person name="Egli S."/>
            <person name="Spatafora J.W."/>
            <person name="Grigoriev I.V."/>
            <person name="Martin F.M."/>
        </authorList>
    </citation>
    <scope>NUCLEOTIDE SEQUENCE [LARGE SCALE GENOMIC DNA]</scope>
    <source>
        <strain evidence="3 4">CBS 459.81</strain>
    </source>
</reference>
<dbReference type="AlphaFoldDB" id="A0A8E2JAJ3"/>
<keyword evidence="4" id="KW-1185">Reference proteome</keyword>
<organism evidence="3 4">
    <name type="scientific">Lepidopterella palustris CBS 459.81</name>
    <dbReference type="NCBI Taxonomy" id="1314670"/>
    <lineage>
        <taxon>Eukaryota</taxon>
        <taxon>Fungi</taxon>
        <taxon>Dikarya</taxon>
        <taxon>Ascomycota</taxon>
        <taxon>Pezizomycotina</taxon>
        <taxon>Dothideomycetes</taxon>
        <taxon>Pleosporomycetidae</taxon>
        <taxon>Mytilinidiales</taxon>
        <taxon>Argynnaceae</taxon>
        <taxon>Lepidopterella</taxon>
    </lineage>
</organism>
<evidence type="ECO:0000256" key="1">
    <source>
        <dbReference type="SAM" id="MobiDB-lite"/>
    </source>
</evidence>
<dbReference type="InterPro" id="IPR029063">
    <property type="entry name" value="SAM-dependent_MTases_sf"/>
</dbReference>
<feature type="compositionally biased region" description="Polar residues" evidence="1">
    <location>
        <begin position="1"/>
        <end position="30"/>
    </location>
</feature>
<dbReference type="Gene3D" id="3.40.50.150">
    <property type="entry name" value="Vaccinia Virus protein VP39"/>
    <property type="match status" value="1"/>
</dbReference>
<dbReference type="PANTHER" id="PTHR44942">
    <property type="entry name" value="METHYLTRANSF_11 DOMAIN-CONTAINING PROTEIN"/>
    <property type="match status" value="1"/>
</dbReference>
<dbReference type="InterPro" id="IPR013216">
    <property type="entry name" value="Methyltransf_11"/>
</dbReference>
<gene>
    <name evidence="3" type="ORF">K432DRAFT_386198</name>
</gene>
<dbReference type="Proteomes" id="UP000250266">
    <property type="component" value="Unassembled WGS sequence"/>
</dbReference>
<dbReference type="GO" id="GO:0008757">
    <property type="term" value="F:S-adenosylmethionine-dependent methyltransferase activity"/>
    <property type="evidence" value="ECO:0007669"/>
    <property type="project" value="InterPro"/>
</dbReference>
<feature type="region of interest" description="Disordered" evidence="1">
    <location>
        <begin position="1"/>
        <end position="31"/>
    </location>
</feature>
<evidence type="ECO:0000313" key="4">
    <source>
        <dbReference type="Proteomes" id="UP000250266"/>
    </source>
</evidence>
<sequence>MSDAASTPSSFSAETTFRSFNRQQGTNYAQNRGDYHPRLYQIIIDHHTSTGGQLNTILDVGCGPGTAVRALAPRFAHAIGLDPSEGMISTARSLGGVSSNSEPIRFDVSTAEDLTSNLSLPIPDGSVDLITAATAAHWFDMSGFWPRAAQVLRPGGSVALWTSSSVRIHPSMPNCAAIQAAIDKHEELLRDYMVLGNRLARDLYVDLSLPWTLATPVPEFDEATFLRKEWNTGVESEPEDQFFADQQPVDLDTMEKTLGTTSPITRWRAAHPDAVGTERDVVRMIRREFERLLHEAGVEKGKEIVKGDATGVLLVVKKKA</sequence>
<dbReference type="Pfam" id="PF08241">
    <property type="entry name" value="Methyltransf_11"/>
    <property type="match status" value="1"/>
</dbReference>
<dbReference type="GO" id="GO:0032259">
    <property type="term" value="P:methylation"/>
    <property type="evidence" value="ECO:0007669"/>
    <property type="project" value="UniProtKB-KW"/>
</dbReference>
<dbReference type="CDD" id="cd02440">
    <property type="entry name" value="AdoMet_MTases"/>
    <property type="match status" value="1"/>
</dbReference>
<feature type="domain" description="Methyltransferase type 11" evidence="2">
    <location>
        <begin position="58"/>
        <end position="159"/>
    </location>
</feature>
<dbReference type="OrthoDB" id="10027013at2759"/>
<evidence type="ECO:0000313" key="3">
    <source>
        <dbReference type="EMBL" id="OCK75455.1"/>
    </source>
</evidence>
<keyword evidence="3" id="KW-0808">Transferase</keyword>
<dbReference type="SUPFAM" id="SSF53335">
    <property type="entry name" value="S-adenosyl-L-methionine-dependent methyltransferases"/>
    <property type="match status" value="1"/>
</dbReference>
<dbReference type="InterPro" id="IPR051052">
    <property type="entry name" value="Diverse_substrate_MTase"/>
</dbReference>
<evidence type="ECO:0000259" key="2">
    <source>
        <dbReference type="Pfam" id="PF08241"/>
    </source>
</evidence>